<feature type="domain" description="Myosin motor" evidence="16">
    <location>
        <begin position="342"/>
        <end position="1043"/>
    </location>
</feature>
<dbReference type="Gene3D" id="1.20.5.4820">
    <property type="match status" value="1"/>
</dbReference>
<evidence type="ECO:0000256" key="3">
    <source>
        <dbReference type="ARBA" id="ARBA00022490"/>
    </source>
</evidence>
<feature type="region of interest" description="Disordered" evidence="14">
    <location>
        <begin position="1379"/>
        <end position="1471"/>
    </location>
</feature>
<dbReference type="PANTHER" id="PTHR46256:SF2">
    <property type="entry name" value="NEITHER INACTIVATION NOR AFTERPOTENTIAL PROTEIN C"/>
    <property type="match status" value="1"/>
</dbReference>
<feature type="region of interest" description="Disordered" evidence="14">
    <location>
        <begin position="878"/>
        <end position="907"/>
    </location>
</feature>
<keyword evidence="18" id="KW-1185">Reference proteome</keyword>
<organism evidence="17 18">
    <name type="scientific">Cherax quadricarinatus</name>
    <name type="common">Australian red claw crayfish</name>
    <dbReference type="NCBI Taxonomy" id="27406"/>
    <lineage>
        <taxon>Eukaryota</taxon>
        <taxon>Metazoa</taxon>
        <taxon>Ecdysozoa</taxon>
        <taxon>Arthropoda</taxon>
        <taxon>Crustacea</taxon>
        <taxon>Multicrustacea</taxon>
        <taxon>Malacostraca</taxon>
        <taxon>Eumalacostraca</taxon>
        <taxon>Eucarida</taxon>
        <taxon>Decapoda</taxon>
        <taxon>Pleocyemata</taxon>
        <taxon>Astacidea</taxon>
        <taxon>Parastacoidea</taxon>
        <taxon>Parastacidae</taxon>
        <taxon>Cherax</taxon>
    </lineage>
</organism>
<feature type="compositionally biased region" description="Basic and acidic residues" evidence="14">
    <location>
        <begin position="1435"/>
        <end position="1457"/>
    </location>
</feature>
<feature type="binding site" evidence="12">
    <location>
        <begin position="435"/>
        <end position="442"/>
    </location>
    <ligand>
        <name>ATP</name>
        <dbReference type="ChEBI" id="CHEBI:30616"/>
    </ligand>
</feature>
<dbReference type="PROSITE" id="PS00108">
    <property type="entry name" value="PROTEIN_KINASE_ST"/>
    <property type="match status" value="1"/>
</dbReference>
<evidence type="ECO:0000256" key="14">
    <source>
        <dbReference type="SAM" id="MobiDB-lite"/>
    </source>
</evidence>
<feature type="region of interest" description="Actin-binding" evidence="12">
    <location>
        <begin position="921"/>
        <end position="943"/>
    </location>
</feature>
<keyword evidence="6 12" id="KW-0067">ATP-binding</keyword>
<keyword evidence="3" id="KW-0963">Cytoplasm</keyword>
<dbReference type="SUPFAM" id="SSF56112">
    <property type="entry name" value="Protein kinase-like (PK-like)"/>
    <property type="match status" value="1"/>
</dbReference>
<dbReference type="Gene3D" id="3.40.850.10">
    <property type="entry name" value="Kinesin motor domain"/>
    <property type="match status" value="1"/>
</dbReference>
<feature type="compositionally biased region" description="Basic and acidic residues" evidence="14">
    <location>
        <begin position="1411"/>
        <end position="1426"/>
    </location>
</feature>
<dbReference type="FunFam" id="1.10.510.10:FF:000421">
    <property type="entry name" value="Serine/threonine-protein kinase PAK 6"/>
    <property type="match status" value="1"/>
</dbReference>
<evidence type="ECO:0000259" key="16">
    <source>
        <dbReference type="PROSITE" id="PS51456"/>
    </source>
</evidence>
<reference evidence="17 18" key="1">
    <citation type="journal article" date="2024" name="BMC Genomics">
        <title>Genome assembly of redclaw crayfish (Cherax quadricarinatus) provides insights into its immune adaptation and hypoxia tolerance.</title>
        <authorList>
            <person name="Liu Z."/>
            <person name="Zheng J."/>
            <person name="Li H."/>
            <person name="Fang K."/>
            <person name="Wang S."/>
            <person name="He J."/>
            <person name="Zhou D."/>
            <person name="Weng S."/>
            <person name="Chi M."/>
            <person name="Gu Z."/>
            <person name="He J."/>
            <person name="Li F."/>
            <person name="Wang M."/>
        </authorList>
    </citation>
    <scope>NUCLEOTIDE SEQUENCE [LARGE SCALE GENOMIC DNA]</scope>
    <source>
        <strain evidence="17">ZL_2023a</strain>
    </source>
</reference>
<evidence type="ECO:0000259" key="15">
    <source>
        <dbReference type="PROSITE" id="PS50011"/>
    </source>
</evidence>
<evidence type="ECO:0000256" key="8">
    <source>
        <dbReference type="ARBA" id="ARBA00023175"/>
    </source>
</evidence>
<dbReference type="Proteomes" id="UP001445076">
    <property type="component" value="Unassembled WGS sequence"/>
</dbReference>
<gene>
    <name evidence="17" type="ORF">OTU49_009338</name>
</gene>
<dbReference type="GO" id="GO:0005524">
    <property type="term" value="F:ATP binding"/>
    <property type="evidence" value="ECO:0007669"/>
    <property type="project" value="UniProtKB-UniRule"/>
</dbReference>
<feature type="coiled-coil region" evidence="13">
    <location>
        <begin position="47"/>
        <end position="74"/>
    </location>
</feature>
<keyword evidence="4" id="KW-0677">Repeat</keyword>
<dbReference type="Gene3D" id="1.20.120.720">
    <property type="entry name" value="Myosin VI head, motor domain, U50 subdomain"/>
    <property type="match status" value="1"/>
</dbReference>
<dbReference type="PRINTS" id="PR00193">
    <property type="entry name" value="MYOSINHEAVY"/>
</dbReference>
<feature type="domain" description="Protein kinase" evidence="15">
    <location>
        <begin position="22"/>
        <end position="290"/>
    </location>
</feature>
<dbReference type="PROSITE" id="PS50011">
    <property type="entry name" value="PROTEIN_KINASE_DOM"/>
    <property type="match status" value="1"/>
</dbReference>
<dbReference type="PROSITE" id="PS51456">
    <property type="entry name" value="MYOSIN_MOTOR"/>
    <property type="match status" value="1"/>
</dbReference>
<dbReference type="InterPro" id="IPR008271">
    <property type="entry name" value="Ser/Thr_kinase_AS"/>
</dbReference>
<evidence type="ECO:0000256" key="2">
    <source>
        <dbReference type="ARBA" id="ARBA00004316"/>
    </source>
</evidence>
<evidence type="ECO:0000313" key="18">
    <source>
        <dbReference type="Proteomes" id="UP001445076"/>
    </source>
</evidence>
<dbReference type="InterPro" id="IPR027417">
    <property type="entry name" value="P-loop_NTPase"/>
</dbReference>
<dbReference type="Pfam" id="PF00063">
    <property type="entry name" value="Myosin_head"/>
    <property type="match status" value="1"/>
</dbReference>
<dbReference type="SMART" id="SM00220">
    <property type="entry name" value="S_TKc"/>
    <property type="match status" value="1"/>
</dbReference>
<evidence type="ECO:0000256" key="10">
    <source>
        <dbReference type="ARBA" id="ARBA00023212"/>
    </source>
</evidence>
<dbReference type="Gene3D" id="1.10.10.820">
    <property type="match status" value="1"/>
</dbReference>
<dbReference type="Gene3D" id="1.20.58.530">
    <property type="match status" value="1"/>
</dbReference>
<evidence type="ECO:0000256" key="13">
    <source>
        <dbReference type="SAM" id="Coils"/>
    </source>
</evidence>
<dbReference type="InterPro" id="IPR001609">
    <property type="entry name" value="Myosin_head_motor_dom-like"/>
</dbReference>
<dbReference type="GO" id="GO:0016459">
    <property type="term" value="C:myosin complex"/>
    <property type="evidence" value="ECO:0007669"/>
    <property type="project" value="UniProtKB-KW"/>
</dbReference>
<evidence type="ECO:0000256" key="5">
    <source>
        <dbReference type="ARBA" id="ARBA00022741"/>
    </source>
</evidence>
<dbReference type="SUPFAM" id="SSF52540">
    <property type="entry name" value="P-loop containing nucleoside triphosphate hydrolases"/>
    <property type="match status" value="1"/>
</dbReference>
<proteinExistence type="inferred from homology"/>
<dbReference type="InterPro" id="IPR011009">
    <property type="entry name" value="Kinase-like_dom_sf"/>
</dbReference>
<comment type="similarity">
    <text evidence="12">Belongs to the TRAFAC class myosin-kinesin ATPase superfamily. Myosin family.</text>
</comment>
<reference evidence="17" key="2">
    <citation type="submission" date="2024-01" db="EMBL/GenBank/DDBJ databases">
        <authorList>
            <person name="He J."/>
            <person name="Wang M."/>
            <person name="Zheng J."/>
            <person name="Liu Z."/>
        </authorList>
    </citation>
    <scope>NUCLEOTIDE SEQUENCE</scope>
    <source>
        <strain evidence="17">ZL_2023a</strain>
        <tissue evidence="17">Muscle</tissue>
    </source>
</reference>
<evidence type="ECO:0000256" key="9">
    <source>
        <dbReference type="ARBA" id="ARBA00023203"/>
    </source>
</evidence>
<evidence type="ECO:0000256" key="4">
    <source>
        <dbReference type="ARBA" id="ARBA00022737"/>
    </source>
</evidence>
<evidence type="ECO:0008006" key="19">
    <source>
        <dbReference type="Google" id="ProtNLM"/>
    </source>
</evidence>
<evidence type="ECO:0000256" key="12">
    <source>
        <dbReference type="PROSITE-ProRule" id="PRU00782"/>
    </source>
</evidence>
<evidence type="ECO:0000313" key="17">
    <source>
        <dbReference type="EMBL" id="KAK8728014.1"/>
    </source>
</evidence>
<dbReference type="EMBL" id="JARKIK010000073">
    <property type="protein sequence ID" value="KAK8728013.1"/>
    <property type="molecule type" value="Genomic_DNA"/>
</dbReference>
<dbReference type="GO" id="GO:0003779">
    <property type="term" value="F:actin binding"/>
    <property type="evidence" value="ECO:0007669"/>
    <property type="project" value="UniProtKB-KW"/>
</dbReference>
<dbReference type="GO" id="GO:0004674">
    <property type="term" value="F:protein serine/threonine kinase activity"/>
    <property type="evidence" value="ECO:0007669"/>
    <property type="project" value="TreeGrafter"/>
</dbReference>
<keyword evidence="9 12" id="KW-0009">Actin-binding</keyword>
<keyword evidence="10" id="KW-0206">Cytoskeleton</keyword>
<evidence type="ECO:0000256" key="11">
    <source>
        <dbReference type="ARBA" id="ARBA00023273"/>
    </source>
</evidence>
<dbReference type="EMBL" id="JARKIK010000073">
    <property type="protein sequence ID" value="KAK8728014.1"/>
    <property type="molecule type" value="Genomic_DNA"/>
</dbReference>
<keyword evidence="13" id="KW-0175">Coiled coil</keyword>
<comment type="subcellular location">
    <subcellularLocation>
        <location evidence="2">Cell projection</location>
    </subcellularLocation>
    <subcellularLocation>
        <location evidence="1">Cytoplasm</location>
        <location evidence="1">Cytoskeleton</location>
    </subcellularLocation>
</comment>
<keyword evidence="11" id="KW-0966">Cell projection</keyword>
<evidence type="ECO:0000256" key="6">
    <source>
        <dbReference type="ARBA" id="ARBA00022840"/>
    </source>
</evidence>
<dbReference type="Gene3D" id="3.30.200.20">
    <property type="entry name" value="Phosphorylase Kinase, domain 1"/>
    <property type="match status" value="1"/>
</dbReference>
<dbReference type="GO" id="GO:0042995">
    <property type="term" value="C:cell projection"/>
    <property type="evidence" value="ECO:0007669"/>
    <property type="project" value="UniProtKB-SubCell"/>
</dbReference>
<evidence type="ECO:0000256" key="7">
    <source>
        <dbReference type="ARBA" id="ARBA00023123"/>
    </source>
</evidence>
<feature type="compositionally biased region" description="Basic residues" evidence="14">
    <location>
        <begin position="891"/>
        <end position="902"/>
    </location>
</feature>
<feature type="compositionally biased region" description="Low complexity" evidence="14">
    <location>
        <begin position="1267"/>
        <end position="1276"/>
    </location>
</feature>
<dbReference type="PANTHER" id="PTHR46256">
    <property type="entry name" value="AGAP011099-PA"/>
    <property type="match status" value="1"/>
</dbReference>
<accession>A0AAW0WKQ2</accession>
<dbReference type="GO" id="GO:0030832">
    <property type="term" value="P:regulation of actin filament length"/>
    <property type="evidence" value="ECO:0007669"/>
    <property type="project" value="TreeGrafter"/>
</dbReference>
<feature type="compositionally biased region" description="Acidic residues" evidence="14">
    <location>
        <begin position="1386"/>
        <end position="1399"/>
    </location>
</feature>
<dbReference type="InterPro" id="IPR000719">
    <property type="entry name" value="Prot_kinase_dom"/>
</dbReference>
<dbReference type="Pfam" id="PF00069">
    <property type="entry name" value="Pkinase"/>
    <property type="match status" value="1"/>
</dbReference>
<feature type="compositionally biased region" description="Polar residues" evidence="14">
    <location>
        <begin position="1277"/>
        <end position="1287"/>
    </location>
</feature>
<evidence type="ECO:0000256" key="1">
    <source>
        <dbReference type="ARBA" id="ARBA00004245"/>
    </source>
</evidence>
<dbReference type="InterPro" id="IPR052409">
    <property type="entry name" value="Myosin-III_kinase_activity"/>
</dbReference>
<dbReference type="GO" id="GO:0000146">
    <property type="term" value="F:microfilament motor activity"/>
    <property type="evidence" value="ECO:0007669"/>
    <property type="project" value="TreeGrafter"/>
</dbReference>
<keyword evidence="7 12" id="KW-0518">Myosin</keyword>
<feature type="region of interest" description="Disordered" evidence="14">
    <location>
        <begin position="1261"/>
        <end position="1287"/>
    </location>
</feature>
<comment type="caution">
    <text evidence="17">The sequence shown here is derived from an EMBL/GenBank/DDBJ whole genome shotgun (WGS) entry which is preliminary data.</text>
</comment>
<protein>
    <recommendedName>
        <fullName evidence="19">Neither inactivation nor afterpotential protein C</fullName>
    </recommendedName>
</protein>
<sequence>MADEGLSKYVDFRSLPDPEDRFHLHSLIATGTYGEIYEATDAQNDDQMVAIKIIENIKENLEEIEEEHRVLSELSQHENFPQFFGTFLKRSANLEDHQLWFVMELMTQGSVSELARAYKLRDERMPEKLIAYILKEIIKAVQHLHQAHVMHRDVKGMNVLITEDGRIKLVDFGQCGHLDSTRGRRNTAMGTPYWMAPEVIECEQKADHDYDNRCDVWALGITAIELADGEPPYSDIHPVRALFLIVTNPPPTLKIVSHWSQDFADFISECLVKTPDHRPILLEVQEHPFITAVPEDPTELRNLLLEERQRLIDSDYVPKRPITSIVRQGYLKTERLSKPTKMITDDLASLDVFNDEVVLDTLFCRWKDGKVYTWVADVLVAVNPFADTCKYDEEVQVKYKSKSRSHNDPHVFAVADRAHQDMMHHKEHQTIVLTGESGSGKTYNFHQLINQFTYISYSNPSLMDKLKRVCSVLDAFGNAVTQLNPNSTRHLRYFDITFSKTGKISGAIVWLLMLDKFRVTEQPRDEGNFHVFYYTYDGLSQTERLSRYGLKVGRKYRYLGKHPYDNEVTNAQKFAKIEEDLQVIGFRDREMHTILLVLSAILTLGNVEFSGDQKAVIVDEEPVREVCRLLDIEEKKLSWALCNYCRAQTEQKLESAKKTQEEAELSRDALARTLYTRLVDFVVNSINSKLSVTRFVFGDPYAIGILDMFGFEANDHNTLENLLVNVANEQVQYYYNQYVFNWEMQDYKEEGISVKNFTFPDNRHILELFLAKNCGIFAILEDESRQSCGSDASLSYKLKQRVNQKQLQQVSEYKFAISHYVGRVKYDIHGFVKKNRDHISAELIQTMRMSGNDYIRSMFCNKLTKTGNVTVEREEHTKVRDKAGTPVTSKKDHRRFNTKSKGRMSQSQHMHTLAMNFRYSLIELLYKLTNSQPHFLRCIRSNMDNSGSIFDRDMIKHQIKYHAICDTIRIRQQGFSYRIPYQEFLRRYQFLAFEFHEPVDVTKDNARLLLLRLRMEGWAIGKDKVFLKYYNEEFLSRLYESSVKKIIKIQAVMRSYMLRKNKNKSEITKPQDNSKGVKVHEKNLEIINRIKERQRFGEDTIEAEAARYVQFYFRKWKMRTLFQQLQVYRADKQQKLVYFSQQVHLYGQETQARQQRINHLLDLDSVCTEAPGAHKILLTRVKVAQPKLALDHTLNAYFDTTFLCDPSRARKGRQQDDDWEAPFKTRDSSLSVTDADEEGKCSVTATDVSSKAAIFEQGLKTSESKKTPTTPTTTSSYNRFAGSNSYRPPPNFSNFTKPIQVNQYSSSYIKTPASRPSVVVNTWNERQHNGYTNTVDQDDQGLHDFRKMLRKTNRSVILELEARVAAAGGATDGIINFKEKKQEVTGGDDDQASPDDEASQEYPEISPLEEMLERIKEVVPEAKEDVTQDTQATKDTQETAGKEEKPETFYPNGDDRSSTPTFTEETEEAML</sequence>
<feature type="coiled-coil region" evidence="13">
    <location>
        <begin position="646"/>
        <end position="673"/>
    </location>
</feature>
<name>A0AAW0WKQ2_CHEQU</name>
<keyword evidence="8 12" id="KW-0505">Motor protein</keyword>
<dbReference type="PROSITE" id="PS50096">
    <property type="entry name" value="IQ"/>
    <property type="match status" value="1"/>
</dbReference>
<dbReference type="InterPro" id="IPR036961">
    <property type="entry name" value="Kinesin_motor_dom_sf"/>
</dbReference>
<dbReference type="SMART" id="SM00242">
    <property type="entry name" value="MYSc"/>
    <property type="match status" value="1"/>
</dbReference>
<keyword evidence="5 12" id="KW-0547">Nucleotide-binding</keyword>
<dbReference type="Gene3D" id="1.10.510.10">
    <property type="entry name" value="Transferase(Phosphotransferase) domain 1"/>
    <property type="match status" value="1"/>
</dbReference>